<sequence length="84" mass="9868">MLLECREVIMPSKFIMFGWSSLRRIMISRAINLMFSGWKLSRWTFFRANILPVSTWRARKTLLYVPCPIFSSFSKASAFRGTQP</sequence>
<accession>A0A2P2QA51</accession>
<dbReference type="AlphaFoldDB" id="A0A2P2QA51"/>
<protein>
    <submittedName>
        <fullName evidence="1">Uncharacterized protein</fullName>
    </submittedName>
</protein>
<proteinExistence type="predicted"/>
<evidence type="ECO:0000313" key="1">
    <source>
        <dbReference type="EMBL" id="MBX63823.1"/>
    </source>
</evidence>
<reference evidence="1" key="1">
    <citation type="submission" date="2018-02" db="EMBL/GenBank/DDBJ databases">
        <title>Rhizophora mucronata_Transcriptome.</title>
        <authorList>
            <person name="Meera S.P."/>
            <person name="Sreeshan A."/>
            <person name="Augustine A."/>
        </authorList>
    </citation>
    <scope>NUCLEOTIDE SEQUENCE</scope>
    <source>
        <tissue evidence="1">Leaf</tissue>
    </source>
</reference>
<dbReference type="EMBL" id="GGEC01083339">
    <property type="protein sequence ID" value="MBX63823.1"/>
    <property type="molecule type" value="Transcribed_RNA"/>
</dbReference>
<organism evidence="1">
    <name type="scientific">Rhizophora mucronata</name>
    <name type="common">Asiatic mangrove</name>
    <dbReference type="NCBI Taxonomy" id="61149"/>
    <lineage>
        <taxon>Eukaryota</taxon>
        <taxon>Viridiplantae</taxon>
        <taxon>Streptophyta</taxon>
        <taxon>Embryophyta</taxon>
        <taxon>Tracheophyta</taxon>
        <taxon>Spermatophyta</taxon>
        <taxon>Magnoliopsida</taxon>
        <taxon>eudicotyledons</taxon>
        <taxon>Gunneridae</taxon>
        <taxon>Pentapetalae</taxon>
        <taxon>rosids</taxon>
        <taxon>fabids</taxon>
        <taxon>Malpighiales</taxon>
        <taxon>Rhizophoraceae</taxon>
        <taxon>Rhizophora</taxon>
    </lineage>
</organism>
<name>A0A2P2QA51_RHIMU</name>